<evidence type="ECO:0000313" key="2">
    <source>
        <dbReference type="EMBL" id="CAI2381470.1"/>
    </source>
</evidence>
<comment type="caution">
    <text evidence="2">The sequence shown here is derived from an EMBL/GenBank/DDBJ whole genome shotgun (WGS) entry which is preliminary data.</text>
</comment>
<accession>A0AAD2D6F6</accession>
<dbReference type="AlphaFoldDB" id="A0AAD2D6F6"/>
<gene>
    <name evidence="2" type="ORF">ECRASSUSDP1_LOCUS22926</name>
</gene>
<protein>
    <submittedName>
        <fullName evidence="2">Uncharacterized protein</fullName>
    </submittedName>
</protein>
<keyword evidence="3" id="KW-1185">Reference proteome</keyword>
<dbReference type="Proteomes" id="UP001295684">
    <property type="component" value="Unassembled WGS sequence"/>
</dbReference>
<name>A0AAD2D6F6_EUPCR</name>
<dbReference type="EMBL" id="CAMPGE010023543">
    <property type="protein sequence ID" value="CAI2381470.1"/>
    <property type="molecule type" value="Genomic_DNA"/>
</dbReference>
<evidence type="ECO:0000313" key="3">
    <source>
        <dbReference type="Proteomes" id="UP001295684"/>
    </source>
</evidence>
<reference evidence="2" key="1">
    <citation type="submission" date="2023-07" db="EMBL/GenBank/DDBJ databases">
        <authorList>
            <consortium name="AG Swart"/>
            <person name="Singh M."/>
            <person name="Singh A."/>
            <person name="Seah K."/>
            <person name="Emmerich C."/>
        </authorList>
    </citation>
    <scope>NUCLEOTIDE SEQUENCE</scope>
    <source>
        <strain evidence="2">DP1</strain>
    </source>
</reference>
<organism evidence="2 3">
    <name type="scientific">Euplotes crassus</name>
    <dbReference type="NCBI Taxonomy" id="5936"/>
    <lineage>
        <taxon>Eukaryota</taxon>
        <taxon>Sar</taxon>
        <taxon>Alveolata</taxon>
        <taxon>Ciliophora</taxon>
        <taxon>Intramacronucleata</taxon>
        <taxon>Spirotrichea</taxon>
        <taxon>Hypotrichia</taxon>
        <taxon>Euplotida</taxon>
        <taxon>Euplotidae</taxon>
        <taxon>Moneuplotes</taxon>
    </lineage>
</organism>
<sequence length="177" mass="20600">MNKFYPVRQSRRPGTALNRRSHLKEFWYPKPKEEIRLDRIIKTNGSGLNNITKSDIGNKTTRLKSAFKRPCSPKAKLSARNKGINNKYKKCFRMLKLVDLYLNSNLSKSVFHKKVSKKNSRKKKICRKSRNKTSRNHYLVKSYPQKELRKNKSKTSLNGVLQAGIDPLSLLEVVTHE</sequence>
<evidence type="ECO:0000256" key="1">
    <source>
        <dbReference type="SAM" id="MobiDB-lite"/>
    </source>
</evidence>
<feature type="compositionally biased region" description="Basic residues" evidence="1">
    <location>
        <begin position="117"/>
        <end position="135"/>
    </location>
</feature>
<feature type="region of interest" description="Disordered" evidence="1">
    <location>
        <begin position="117"/>
        <end position="137"/>
    </location>
</feature>
<proteinExistence type="predicted"/>